<dbReference type="GO" id="GO:0005829">
    <property type="term" value="C:cytosol"/>
    <property type="evidence" value="ECO:0007669"/>
    <property type="project" value="UniProtKB-SubCell"/>
</dbReference>
<dbReference type="GO" id="GO:0005096">
    <property type="term" value="F:GTPase activator activity"/>
    <property type="evidence" value="ECO:0007669"/>
    <property type="project" value="TreeGrafter"/>
</dbReference>
<evidence type="ECO:0000256" key="1">
    <source>
        <dbReference type="ARBA" id="ARBA00004514"/>
    </source>
</evidence>
<evidence type="ECO:0000259" key="6">
    <source>
        <dbReference type="PROSITE" id="PS50086"/>
    </source>
</evidence>
<dbReference type="InterPro" id="IPR000195">
    <property type="entry name" value="Rab-GAP-TBC_dom"/>
</dbReference>
<dbReference type="InterPro" id="IPR035969">
    <property type="entry name" value="Rab-GAP_TBC_sf"/>
</dbReference>
<comment type="subcellular location">
    <subcellularLocation>
        <location evidence="1">Cytoplasm</location>
        <location evidence="1">Cytosol</location>
    </subcellularLocation>
    <subcellularLocation>
        <location evidence="2">Lysosome membrane</location>
    </subcellularLocation>
</comment>
<keyword evidence="4" id="KW-0458">Lysosome</keyword>
<comment type="function">
    <text evidence="5">Non-catalytic component of the TSC-TBC complex, a multiprotein complex that acts as a negative regulator of the canonical mTORC1 complex, an evolutionarily conserved central nutrient sensor that stimulates anabolic reactions and macromolecule biosynthesis to promote cellular biomass generation and growth. The TSC-TBC complex acts as a GTPase-activating protein (GAP) for the small GTPase RHEB, a direct activator of the protein kinase activity of mTORC1. In absence of nutrients, the TSC-TBC complex inhibits mTORC1, thereby preventing phosphorylation of ribosomal protein S6 kinase (RPS6KB1 and RPS6KB2) and EIF4EBP1 (4E-BP1) by the mTORC1 signaling. The TSC-TBC complex is inactivated in response to nutrients, relieving inhibition of mTORC1.</text>
</comment>
<gene>
    <name evidence="7" type="ORF">M427DRAFT_151147</name>
</gene>
<dbReference type="Pfam" id="PF00566">
    <property type="entry name" value="RabGAP-TBC"/>
    <property type="match status" value="1"/>
</dbReference>
<dbReference type="OMA" id="VMHTMWL"/>
<dbReference type="PROSITE" id="PS50086">
    <property type="entry name" value="TBC_RABGAP"/>
    <property type="match status" value="1"/>
</dbReference>
<feature type="domain" description="Rab-GAP TBC" evidence="6">
    <location>
        <begin position="46"/>
        <end position="246"/>
    </location>
</feature>
<evidence type="ECO:0000256" key="3">
    <source>
        <dbReference type="ARBA" id="ARBA00015455"/>
    </source>
</evidence>
<dbReference type="OrthoDB" id="159449at2759"/>
<evidence type="ECO:0000256" key="4">
    <source>
        <dbReference type="ARBA" id="ARBA00023228"/>
    </source>
</evidence>
<dbReference type="STRING" id="1344416.A0A139AYR2"/>
<dbReference type="Proteomes" id="UP000070544">
    <property type="component" value="Unassembled WGS sequence"/>
</dbReference>
<dbReference type="PANTHER" id="PTHR13530">
    <property type="entry name" value="TBC1 DOMAIN FAMILY MEMBER 7"/>
    <property type="match status" value="1"/>
</dbReference>
<name>A0A139AYR2_GONPJ</name>
<dbReference type="InterPro" id="IPR039842">
    <property type="entry name" value="TBC1D7"/>
</dbReference>
<evidence type="ECO:0000256" key="2">
    <source>
        <dbReference type="ARBA" id="ARBA00004656"/>
    </source>
</evidence>
<accession>A0A139AYR2</accession>
<dbReference type="Gene3D" id="1.10.472.80">
    <property type="entry name" value="Ypt/Rab-GAP domain of gyp1p, domain 3"/>
    <property type="match status" value="1"/>
</dbReference>
<evidence type="ECO:0000313" key="7">
    <source>
        <dbReference type="EMBL" id="KXS21888.1"/>
    </source>
</evidence>
<evidence type="ECO:0000256" key="5">
    <source>
        <dbReference type="ARBA" id="ARBA00046045"/>
    </source>
</evidence>
<dbReference type="EMBL" id="KQ965732">
    <property type="protein sequence ID" value="KXS21888.1"/>
    <property type="molecule type" value="Genomic_DNA"/>
</dbReference>
<keyword evidence="8" id="KW-1185">Reference proteome</keyword>
<sequence length="335" mass="37948">MNRDVRKAYYGTLGVQVVEILPQVESSLAEEVLDVEKLQKLCLWVRIPHIYRVTVWKALLGVIPTIRELWPFAEEQKLVQYTMLRKAAFLAFPSNGDEPEEHTMVNMFILQCNLKSPRRLRKLKEISSRHPAFDNLLHLARSFLLVVERQNESAYFLFSHFLLNNHPDILNVVLDSRRRDLSIRPYVITMDRLLQQSSQGPQILDKMRSLGVKLEELSGSWFHSYFSSIMPPDCLERIWDILLGGQPTIMAHVATAVLVAARRALEDAKSKADVLDGMVKHIALIDMAGVTQTGIQTWEFSMGVGIEKSPPNLGPNVSGVLGSQLLPSPEEQDSP</sequence>
<dbReference type="GO" id="GO:0032007">
    <property type="term" value="P:negative regulation of TOR signaling"/>
    <property type="evidence" value="ECO:0007669"/>
    <property type="project" value="TreeGrafter"/>
</dbReference>
<dbReference type="Gene3D" id="1.10.10.750">
    <property type="entry name" value="Ypt/Rab-GAP domain of gyp1p, domain 1"/>
    <property type="match status" value="1"/>
</dbReference>
<dbReference type="AlphaFoldDB" id="A0A139AYR2"/>
<dbReference type="PANTHER" id="PTHR13530:SF3">
    <property type="entry name" value="TBC1 DOMAIN FAMILY MEMBER 7"/>
    <property type="match status" value="1"/>
</dbReference>
<reference evidence="7 8" key="1">
    <citation type="journal article" date="2015" name="Genome Biol. Evol.">
        <title>Phylogenomic analyses indicate that early fungi evolved digesting cell walls of algal ancestors of land plants.</title>
        <authorList>
            <person name="Chang Y."/>
            <person name="Wang S."/>
            <person name="Sekimoto S."/>
            <person name="Aerts A.L."/>
            <person name="Choi C."/>
            <person name="Clum A."/>
            <person name="LaButti K.M."/>
            <person name="Lindquist E.A."/>
            <person name="Yee Ngan C."/>
            <person name="Ohm R.A."/>
            <person name="Salamov A.A."/>
            <person name="Grigoriev I.V."/>
            <person name="Spatafora J.W."/>
            <person name="Berbee M.L."/>
        </authorList>
    </citation>
    <scope>NUCLEOTIDE SEQUENCE [LARGE SCALE GENOMIC DNA]</scope>
    <source>
        <strain evidence="7 8">JEL478</strain>
    </source>
</reference>
<evidence type="ECO:0000313" key="8">
    <source>
        <dbReference type="Proteomes" id="UP000070544"/>
    </source>
</evidence>
<protein>
    <recommendedName>
        <fullName evidence="3">TBC1 domain family member 7</fullName>
    </recommendedName>
</protein>
<proteinExistence type="predicted"/>
<organism evidence="7 8">
    <name type="scientific">Gonapodya prolifera (strain JEL478)</name>
    <name type="common">Monoblepharis prolifera</name>
    <dbReference type="NCBI Taxonomy" id="1344416"/>
    <lineage>
        <taxon>Eukaryota</taxon>
        <taxon>Fungi</taxon>
        <taxon>Fungi incertae sedis</taxon>
        <taxon>Chytridiomycota</taxon>
        <taxon>Chytridiomycota incertae sedis</taxon>
        <taxon>Monoblepharidomycetes</taxon>
        <taxon>Monoblepharidales</taxon>
        <taxon>Gonapodyaceae</taxon>
        <taxon>Gonapodya</taxon>
    </lineage>
</organism>
<dbReference type="SUPFAM" id="SSF47923">
    <property type="entry name" value="Ypt/Rab-GAP domain of gyp1p"/>
    <property type="match status" value="2"/>
</dbReference>